<evidence type="ECO:0000256" key="3">
    <source>
        <dbReference type="ARBA" id="ARBA00023163"/>
    </source>
</evidence>
<keyword evidence="2 4" id="KW-0238">DNA-binding</keyword>
<protein>
    <recommendedName>
        <fullName evidence="5">HTH tetR-type domain-containing protein</fullName>
    </recommendedName>
</protein>
<feature type="DNA-binding region" description="H-T-H motif" evidence="4">
    <location>
        <begin position="40"/>
        <end position="59"/>
    </location>
</feature>
<name>A0A0D7EMY8_RHOPL</name>
<dbReference type="InterPro" id="IPR009057">
    <property type="entry name" value="Homeodomain-like_sf"/>
</dbReference>
<organism evidence="6 7">
    <name type="scientific">Rhodopseudomonas palustris</name>
    <dbReference type="NCBI Taxonomy" id="1076"/>
    <lineage>
        <taxon>Bacteria</taxon>
        <taxon>Pseudomonadati</taxon>
        <taxon>Pseudomonadota</taxon>
        <taxon>Alphaproteobacteria</taxon>
        <taxon>Hyphomicrobiales</taxon>
        <taxon>Nitrobacteraceae</taxon>
        <taxon>Rhodopseudomonas</taxon>
    </lineage>
</organism>
<dbReference type="PANTHER" id="PTHR30055:SF234">
    <property type="entry name" value="HTH-TYPE TRANSCRIPTIONAL REGULATOR BETI"/>
    <property type="match status" value="1"/>
</dbReference>
<accession>A0A0D7EMY8</accession>
<dbReference type="InterPro" id="IPR036271">
    <property type="entry name" value="Tet_transcr_reg_TetR-rel_C_sf"/>
</dbReference>
<dbReference type="PROSITE" id="PS50977">
    <property type="entry name" value="HTH_TETR_2"/>
    <property type="match status" value="1"/>
</dbReference>
<reference evidence="6 7" key="1">
    <citation type="submission" date="2014-11" db="EMBL/GenBank/DDBJ databases">
        <title>Genomics and ecophysiology of heterotrophic nitrogen fixing bacteria isolated from estuarine surface water.</title>
        <authorList>
            <person name="Bentzon-Tilia M."/>
            <person name="Severin I."/>
            <person name="Hansen L.H."/>
            <person name="Riemann L."/>
        </authorList>
    </citation>
    <scope>NUCLEOTIDE SEQUENCE [LARGE SCALE GENOMIC DNA]</scope>
    <source>
        <strain evidence="6 7">BAL398</strain>
    </source>
</reference>
<dbReference type="GO" id="GO:0003700">
    <property type="term" value="F:DNA-binding transcription factor activity"/>
    <property type="evidence" value="ECO:0007669"/>
    <property type="project" value="TreeGrafter"/>
</dbReference>
<dbReference type="RefSeq" id="WP_044411573.1">
    <property type="nucleotide sequence ID" value="NZ_JXXE01000272.1"/>
</dbReference>
<evidence type="ECO:0000256" key="1">
    <source>
        <dbReference type="ARBA" id="ARBA00023015"/>
    </source>
</evidence>
<evidence type="ECO:0000256" key="4">
    <source>
        <dbReference type="PROSITE-ProRule" id="PRU00335"/>
    </source>
</evidence>
<gene>
    <name evidence="6" type="ORF">OO17_13610</name>
</gene>
<dbReference type="InterPro" id="IPR050109">
    <property type="entry name" value="HTH-type_TetR-like_transc_reg"/>
</dbReference>
<dbReference type="AlphaFoldDB" id="A0A0D7EMY8"/>
<dbReference type="Gene3D" id="1.10.357.10">
    <property type="entry name" value="Tetracycline Repressor, domain 2"/>
    <property type="match status" value="1"/>
</dbReference>
<dbReference type="InterPro" id="IPR015292">
    <property type="entry name" value="Tscrpt_reg_YbiH_C"/>
</dbReference>
<dbReference type="OrthoDB" id="2356263at2"/>
<keyword evidence="3" id="KW-0804">Transcription</keyword>
<keyword evidence="1" id="KW-0805">Transcription regulation</keyword>
<dbReference type="InterPro" id="IPR001647">
    <property type="entry name" value="HTH_TetR"/>
</dbReference>
<dbReference type="PANTHER" id="PTHR30055">
    <property type="entry name" value="HTH-TYPE TRANSCRIPTIONAL REGULATOR RUTR"/>
    <property type="match status" value="1"/>
</dbReference>
<dbReference type="SUPFAM" id="SSF48498">
    <property type="entry name" value="Tetracyclin repressor-like, C-terminal domain"/>
    <property type="match status" value="1"/>
</dbReference>
<evidence type="ECO:0000313" key="7">
    <source>
        <dbReference type="Proteomes" id="UP000032515"/>
    </source>
</evidence>
<dbReference type="Pfam" id="PF00440">
    <property type="entry name" value="TetR_N"/>
    <property type="match status" value="1"/>
</dbReference>
<dbReference type="SUPFAM" id="SSF46689">
    <property type="entry name" value="Homeodomain-like"/>
    <property type="match status" value="1"/>
</dbReference>
<dbReference type="Pfam" id="PF09209">
    <property type="entry name" value="CecR_C"/>
    <property type="match status" value="1"/>
</dbReference>
<dbReference type="Gene3D" id="1.10.10.60">
    <property type="entry name" value="Homeodomain-like"/>
    <property type="match status" value="1"/>
</dbReference>
<evidence type="ECO:0000256" key="2">
    <source>
        <dbReference type="ARBA" id="ARBA00023125"/>
    </source>
</evidence>
<dbReference type="GO" id="GO:0000976">
    <property type="term" value="F:transcription cis-regulatory region binding"/>
    <property type="evidence" value="ECO:0007669"/>
    <property type="project" value="TreeGrafter"/>
</dbReference>
<sequence>MKAARRNNAGTTYPRGEETRARIISTAMTLFGAHGFDGVTTREIAAQAEVPAPSLQYYFENKEGLYDACIEHLLTDAQDTMGPVLSIAEGLLKSGASSDKLIEAYCSFLDCLADFLLGTEDSASRALFVARWRVQPKGPPKPAKTSLGDRLNECCQALVSRIAGDNMTKDEARLVSATINGQLMTLHLAPGHLKKMVGWDDITPARLAKLKQLLRLQTTALLKLHRHERS</sequence>
<dbReference type="Proteomes" id="UP000032515">
    <property type="component" value="Unassembled WGS sequence"/>
</dbReference>
<comment type="caution">
    <text evidence="6">The sequence shown here is derived from an EMBL/GenBank/DDBJ whole genome shotgun (WGS) entry which is preliminary data.</text>
</comment>
<dbReference type="EMBL" id="JXXE01000272">
    <property type="protein sequence ID" value="KIZ42026.1"/>
    <property type="molecule type" value="Genomic_DNA"/>
</dbReference>
<evidence type="ECO:0000259" key="5">
    <source>
        <dbReference type="PROSITE" id="PS50977"/>
    </source>
</evidence>
<proteinExistence type="predicted"/>
<dbReference type="PRINTS" id="PR00455">
    <property type="entry name" value="HTHTETR"/>
</dbReference>
<evidence type="ECO:0000313" key="6">
    <source>
        <dbReference type="EMBL" id="KIZ42026.1"/>
    </source>
</evidence>
<feature type="domain" description="HTH tetR-type" evidence="5">
    <location>
        <begin position="17"/>
        <end position="77"/>
    </location>
</feature>
<dbReference type="PATRIC" id="fig|1076.23.peg.2829"/>